<accession>A0ABQ5BT82</accession>
<proteinExistence type="predicted"/>
<reference evidence="1" key="1">
    <citation type="journal article" date="2022" name="Int. J. Mol. Sci.">
        <title>Draft Genome of Tanacetum Coccineum: Genomic Comparison of Closely Related Tanacetum-Family Plants.</title>
        <authorList>
            <person name="Yamashiro T."/>
            <person name="Shiraishi A."/>
            <person name="Nakayama K."/>
            <person name="Satake H."/>
        </authorList>
    </citation>
    <scope>NUCLEOTIDE SEQUENCE</scope>
</reference>
<evidence type="ECO:0000313" key="1">
    <source>
        <dbReference type="EMBL" id="GJT18066.1"/>
    </source>
</evidence>
<dbReference type="Proteomes" id="UP001151760">
    <property type="component" value="Unassembled WGS sequence"/>
</dbReference>
<dbReference type="EMBL" id="BQNB010013609">
    <property type="protein sequence ID" value="GJT18066.1"/>
    <property type="molecule type" value="Genomic_DNA"/>
</dbReference>
<sequence length="112" mass="12992">MMIYLDHPVCNDLLKVNVRVLLTRPDSSFAQTRPCRGVSEIIAEQTELDHKAKMTVLEKESEDRRRLIQSQRIAEDMRVLQIDTRGMDAADAAIINAQRQEFRRQYPPPIQT</sequence>
<organism evidence="1 2">
    <name type="scientific">Tanacetum coccineum</name>
    <dbReference type="NCBI Taxonomy" id="301880"/>
    <lineage>
        <taxon>Eukaryota</taxon>
        <taxon>Viridiplantae</taxon>
        <taxon>Streptophyta</taxon>
        <taxon>Embryophyta</taxon>
        <taxon>Tracheophyta</taxon>
        <taxon>Spermatophyta</taxon>
        <taxon>Magnoliopsida</taxon>
        <taxon>eudicotyledons</taxon>
        <taxon>Gunneridae</taxon>
        <taxon>Pentapetalae</taxon>
        <taxon>asterids</taxon>
        <taxon>campanulids</taxon>
        <taxon>Asterales</taxon>
        <taxon>Asteraceae</taxon>
        <taxon>Asteroideae</taxon>
        <taxon>Anthemideae</taxon>
        <taxon>Anthemidinae</taxon>
        <taxon>Tanacetum</taxon>
    </lineage>
</organism>
<name>A0ABQ5BT82_9ASTR</name>
<keyword evidence="2" id="KW-1185">Reference proteome</keyword>
<reference evidence="1" key="2">
    <citation type="submission" date="2022-01" db="EMBL/GenBank/DDBJ databases">
        <authorList>
            <person name="Yamashiro T."/>
            <person name="Shiraishi A."/>
            <person name="Satake H."/>
            <person name="Nakayama K."/>
        </authorList>
    </citation>
    <scope>NUCLEOTIDE SEQUENCE</scope>
</reference>
<comment type="caution">
    <text evidence="1">The sequence shown here is derived from an EMBL/GenBank/DDBJ whole genome shotgun (WGS) entry which is preliminary data.</text>
</comment>
<protein>
    <submittedName>
        <fullName evidence="1">Uncharacterized protein</fullName>
    </submittedName>
</protein>
<gene>
    <name evidence="1" type="ORF">Tco_0876772</name>
</gene>
<evidence type="ECO:0000313" key="2">
    <source>
        <dbReference type="Proteomes" id="UP001151760"/>
    </source>
</evidence>